<dbReference type="RefSeq" id="WP_032556697.1">
    <property type="nucleotide sequence ID" value="NZ_CP018937.1"/>
</dbReference>
<organism evidence="1 4">
    <name type="scientific">Bacteroides fragilis</name>
    <dbReference type="NCBI Taxonomy" id="817"/>
    <lineage>
        <taxon>Bacteria</taxon>
        <taxon>Pseudomonadati</taxon>
        <taxon>Bacteroidota</taxon>
        <taxon>Bacteroidia</taxon>
        <taxon>Bacteroidales</taxon>
        <taxon>Bacteroidaceae</taxon>
        <taxon>Bacteroides</taxon>
    </lineage>
</organism>
<accession>A0A2K9GYK7</accession>
<proteinExistence type="predicted"/>
<evidence type="ECO:0000313" key="3">
    <source>
        <dbReference type="Proteomes" id="UP000429838"/>
    </source>
</evidence>
<evidence type="ECO:0000313" key="1">
    <source>
        <dbReference type="EMBL" id="KAA4739660.1"/>
    </source>
</evidence>
<evidence type="ECO:0000313" key="4">
    <source>
        <dbReference type="Proteomes" id="UP000479773"/>
    </source>
</evidence>
<dbReference type="EMBL" id="VWEQ01000217">
    <property type="protein sequence ID" value="KAA4739660.1"/>
    <property type="molecule type" value="Genomic_DNA"/>
</dbReference>
<evidence type="ECO:0000313" key="2">
    <source>
        <dbReference type="EMBL" id="KAA5207563.1"/>
    </source>
</evidence>
<dbReference type="AlphaFoldDB" id="A0A2K9GYK7"/>
<gene>
    <name evidence="2" type="ORF">F2Z25_11355</name>
    <name evidence="1" type="ORF">F3B44_26315</name>
</gene>
<comment type="caution">
    <text evidence="1">The sequence shown here is derived from an EMBL/GenBank/DDBJ whole genome shotgun (WGS) entry which is preliminary data.</text>
</comment>
<dbReference type="EMBL" id="VWAQ01000008">
    <property type="protein sequence ID" value="KAA5207563.1"/>
    <property type="molecule type" value="Genomic_DNA"/>
</dbReference>
<dbReference type="Proteomes" id="UP000429838">
    <property type="component" value="Unassembled WGS sequence"/>
</dbReference>
<protein>
    <submittedName>
        <fullName evidence="1">Uncharacterized protein</fullName>
    </submittedName>
</protein>
<sequence>MEYEDVEEPCCGNCAKLTECFGVDVDIEDPYENLLDYCLAYQEIKNEDNRIEMNKRKELLIEALDKDKKSYLSGELRPILRYRRSNYDSVKGYSWIDFYLNDSPVPLFCTKTYKEDWHAFSEGILDEMQKVAMKWKTMNS</sequence>
<reference evidence="3 4" key="1">
    <citation type="journal article" date="2019" name="Nat. Med.">
        <title>A library of human gut bacterial isolates paired with longitudinal multiomics data enables mechanistic microbiome research.</title>
        <authorList>
            <person name="Poyet M."/>
            <person name="Groussin M."/>
            <person name="Gibbons S.M."/>
            <person name="Avila-Pacheco J."/>
            <person name="Jiang X."/>
            <person name="Kearney S.M."/>
            <person name="Perrotta A.R."/>
            <person name="Berdy B."/>
            <person name="Zhao S."/>
            <person name="Lieberman T.D."/>
            <person name="Swanson P.K."/>
            <person name="Smith M."/>
            <person name="Roesemann S."/>
            <person name="Alexander J.E."/>
            <person name="Rich S.A."/>
            <person name="Livny J."/>
            <person name="Vlamakis H."/>
            <person name="Clish C."/>
            <person name="Bullock K."/>
            <person name="Deik A."/>
            <person name="Scott J."/>
            <person name="Pierce K.A."/>
            <person name="Xavier R.J."/>
            <person name="Alm E.J."/>
        </authorList>
    </citation>
    <scope>NUCLEOTIDE SEQUENCE [LARGE SCALE GENOMIC DNA]</scope>
    <source>
        <strain evidence="2 3">BIOML-A1</strain>
        <strain evidence="1 4">BIOML-A106</strain>
    </source>
</reference>
<name>A0A2K9GYK7_BACFG</name>
<dbReference type="Proteomes" id="UP000479773">
    <property type="component" value="Unassembled WGS sequence"/>
</dbReference>